<gene>
    <name evidence="2" type="ORF">PgNI_09018</name>
</gene>
<dbReference type="Proteomes" id="UP000515153">
    <property type="component" value="Chromosome V"/>
</dbReference>
<proteinExistence type="predicted"/>
<reference evidence="1 2" key="1">
    <citation type="journal article" date="2019" name="Mol. Biol. Evol.">
        <title>Blast fungal genomes show frequent chromosomal changes, gene gains and losses, and effector gene turnover.</title>
        <authorList>
            <person name="Gomez Luciano L.B."/>
            <person name="Jason Tsai I."/>
            <person name="Chuma I."/>
            <person name="Tosa Y."/>
            <person name="Chen Y.H."/>
            <person name="Li J.Y."/>
            <person name="Li M.Y."/>
            <person name="Jade Lu M.Y."/>
            <person name="Nakayashiki H."/>
            <person name="Li W.H."/>
        </authorList>
    </citation>
    <scope>NUCLEOTIDE SEQUENCE [LARGE SCALE GENOMIC DNA]</scope>
    <source>
        <strain evidence="1 2">NI907</strain>
    </source>
</reference>
<evidence type="ECO:0000313" key="2">
    <source>
        <dbReference type="RefSeq" id="XP_030978656.1"/>
    </source>
</evidence>
<protein>
    <submittedName>
        <fullName evidence="2">Uncharacterized protein</fullName>
    </submittedName>
</protein>
<organism evidence="1 2">
    <name type="scientific">Pyricularia grisea</name>
    <name type="common">Crabgrass-specific blast fungus</name>
    <name type="synonym">Magnaporthe grisea</name>
    <dbReference type="NCBI Taxonomy" id="148305"/>
    <lineage>
        <taxon>Eukaryota</taxon>
        <taxon>Fungi</taxon>
        <taxon>Dikarya</taxon>
        <taxon>Ascomycota</taxon>
        <taxon>Pezizomycotina</taxon>
        <taxon>Sordariomycetes</taxon>
        <taxon>Sordariomycetidae</taxon>
        <taxon>Magnaporthales</taxon>
        <taxon>Pyriculariaceae</taxon>
        <taxon>Pyricularia</taxon>
    </lineage>
</organism>
<reference evidence="2" key="3">
    <citation type="submission" date="2025-08" db="UniProtKB">
        <authorList>
            <consortium name="RefSeq"/>
        </authorList>
    </citation>
    <scope>IDENTIFICATION</scope>
    <source>
        <strain evidence="2">NI907</strain>
    </source>
</reference>
<dbReference type="AlphaFoldDB" id="A0A6P8AUR1"/>
<name>A0A6P8AUR1_PYRGI</name>
<evidence type="ECO:0000313" key="1">
    <source>
        <dbReference type="Proteomes" id="UP000515153"/>
    </source>
</evidence>
<keyword evidence="1" id="KW-1185">Reference proteome</keyword>
<dbReference type="KEGG" id="pgri:PgNI_09018"/>
<accession>A0A6P8AUR1</accession>
<reference evidence="2" key="2">
    <citation type="submission" date="2019-10" db="EMBL/GenBank/DDBJ databases">
        <authorList>
            <consortium name="NCBI Genome Project"/>
        </authorList>
    </citation>
    <scope>NUCLEOTIDE SEQUENCE</scope>
    <source>
        <strain evidence="2">NI907</strain>
    </source>
</reference>
<sequence>MIDRTHGKEKPGSPTSCHILPEFYYVKRKAPIHCQDRIT</sequence>
<dbReference type="GeneID" id="41963916"/>
<dbReference type="RefSeq" id="XP_030978656.1">
    <property type="nucleotide sequence ID" value="XM_031129008.1"/>
</dbReference>